<keyword evidence="2" id="KW-1185">Reference proteome</keyword>
<evidence type="ECO:0000313" key="2">
    <source>
        <dbReference type="Proteomes" id="UP001215280"/>
    </source>
</evidence>
<dbReference type="EMBL" id="JARJLG010000001">
    <property type="protein sequence ID" value="KAJ7785347.1"/>
    <property type="molecule type" value="Genomic_DNA"/>
</dbReference>
<protein>
    <submittedName>
        <fullName evidence="1">Uncharacterized protein</fullName>
    </submittedName>
</protein>
<accession>A0AAD7KIG0</accession>
<organism evidence="1 2">
    <name type="scientific">Mycena maculata</name>
    <dbReference type="NCBI Taxonomy" id="230809"/>
    <lineage>
        <taxon>Eukaryota</taxon>
        <taxon>Fungi</taxon>
        <taxon>Dikarya</taxon>
        <taxon>Basidiomycota</taxon>
        <taxon>Agaricomycotina</taxon>
        <taxon>Agaricomycetes</taxon>
        <taxon>Agaricomycetidae</taxon>
        <taxon>Agaricales</taxon>
        <taxon>Marasmiineae</taxon>
        <taxon>Mycenaceae</taxon>
        <taxon>Mycena</taxon>
    </lineage>
</organism>
<name>A0AAD7KIG0_9AGAR</name>
<proteinExistence type="predicted"/>
<evidence type="ECO:0000313" key="1">
    <source>
        <dbReference type="EMBL" id="KAJ7785347.1"/>
    </source>
</evidence>
<reference evidence="1" key="1">
    <citation type="submission" date="2023-03" db="EMBL/GenBank/DDBJ databases">
        <title>Massive genome expansion in bonnet fungi (Mycena s.s.) driven by repeated elements and novel gene families across ecological guilds.</title>
        <authorList>
            <consortium name="Lawrence Berkeley National Laboratory"/>
            <person name="Harder C.B."/>
            <person name="Miyauchi S."/>
            <person name="Viragh M."/>
            <person name="Kuo A."/>
            <person name="Thoen E."/>
            <person name="Andreopoulos B."/>
            <person name="Lu D."/>
            <person name="Skrede I."/>
            <person name="Drula E."/>
            <person name="Henrissat B."/>
            <person name="Morin E."/>
            <person name="Kohler A."/>
            <person name="Barry K."/>
            <person name="LaButti K."/>
            <person name="Morin E."/>
            <person name="Salamov A."/>
            <person name="Lipzen A."/>
            <person name="Mereny Z."/>
            <person name="Hegedus B."/>
            <person name="Baldrian P."/>
            <person name="Stursova M."/>
            <person name="Weitz H."/>
            <person name="Taylor A."/>
            <person name="Grigoriev I.V."/>
            <person name="Nagy L.G."/>
            <person name="Martin F."/>
            <person name="Kauserud H."/>
        </authorList>
    </citation>
    <scope>NUCLEOTIDE SEQUENCE</scope>
    <source>
        <strain evidence="1">CBHHK188m</strain>
    </source>
</reference>
<dbReference type="Proteomes" id="UP001215280">
    <property type="component" value="Unassembled WGS sequence"/>
</dbReference>
<gene>
    <name evidence="1" type="ORF">DFH07DRAFT_948429</name>
</gene>
<sequence>MTDADTRGQVLQDLAAWANVHNGDTLTVVAWQALGLLSDIEARKSKVLLLGLCRTPSSDPKTYYTLKEACVLSLSDLNQVFKNRRSVAHGNPGRILKENEKLRKSKDGAIGAVLVISVEQAEDDSRPVLEALGRTPVTWQPLGVFEEHRISFQKYGQFPEPLWKACLDNTLRGGIFAPTFHTS</sequence>
<comment type="caution">
    <text evidence="1">The sequence shown here is derived from an EMBL/GenBank/DDBJ whole genome shotgun (WGS) entry which is preliminary data.</text>
</comment>
<dbReference type="AlphaFoldDB" id="A0AAD7KIG0"/>